<organism evidence="1 2">
    <name type="scientific">Fusarium sporotrichioides</name>
    <dbReference type="NCBI Taxonomy" id="5514"/>
    <lineage>
        <taxon>Eukaryota</taxon>
        <taxon>Fungi</taxon>
        <taxon>Dikarya</taxon>
        <taxon>Ascomycota</taxon>
        <taxon>Pezizomycotina</taxon>
        <taxon>Sordariomycetes</taxon>
        <taxon>Hypocreomycetidae</taxon>
        <taxon>Hypocreales</taxon>
        <taxon>Nectriaceae</taxon>
        <taxon>Fusarium</taxon>
    </lineage>
</organism>
<dbReference type="AlphaFoldDB" id="A0A395RHC9"/>
<name>A0A395RHC9_FUSSP</name>
<dbReference type="Gene3D" id="3.40.50.300">
    <property type="entry name" value="P-loop containing nucleotide triphosphate hydrolases"/>
    <property type="match status" value="1"/>
</dbReference>
<accession>A0A395RHC9</accession>
<comment type="caution">
    <text evidence="1">The sequence shown here is derived from an EMBL/GenBank/DDBJ whole genome shotgun (WGS) entry which is preliminary data.</text>
</comment>
<gene>
    <name evidence="1" type="ORF">FSPOR_11512</name>
</gene>
<dbReference type="GO" id="GO:0016740">
    <property type="term" value="F:transferase activity"/>
    <property type="evidence" value="ECO:0007669"/>
    <property type="project" value="UniProtKB-KW"/>
</dbReference>
<reference evidence="1 2" key="1">
    <citation type="journal article" date="2018" name="PLoS Pathog.">
        <title>Evolution of structural diversity of trichothecenes, a family of toxins produced by plant pathogenic and entomopathogenic fungi.</title>
        <authorList>
            <person name="Proctor R.H."/>
            <person name="McCormick S.P."/>
            <person name="Kim H.S."/>
            <person name="Cardoza R.E."/>
            <person name="Stanley A.M."/>
            <person name="Lindo L."/>
            <person name="Kelly A."/>
            <person name="Brown D.W."/>
            <person name="Lee T."/>
            <person name="Vaughan M.M."/>
            <person name="Alexander N.J."/>
            <person name="Busman M."/>
            <person name="Gutierrez S."/>
        </authorList>
    </citation>
    <scope>NUCLEOTIDE SEQUENCE [LARGE SCALE GENOMIC DNA]</scope>
    <source>
        <strain evidence="1 2">NRRL 3299</strain>
    </source>
</reference>
<evidence type="ECO:0000313" key="2">
    <source>
        <dbReference type="Proteomes" id="UP000266152"/>
    </source>
</evidence>
<dbReference type="InterPro" id="IPR027417">
    <property type="entry name" value="P-loop_NTPase"/>
</dbReference>
<evidence type="ECO:0000313" key="1">
    <source>
        <dbReference type="EMBL" id="RGP59219.1"/>
    </source>
</evidence>
<dbReference type="SUPFAM" id="SSF52540">
    <property type="entry name" value="P-loop containing nucleoside triphosphate hydrolases"/>
    <property type="match status" value="1"/>
</dbReference>
<protein>
    <submittedName>
        <fullName evidence="1">Sulfotransferase family domain-containing protein</fullName>
    </submittedName>
</protein>
<dbReference type="EMBL" id="PXOF01000229">
    <property type="protein sequence ID" value="RGP59219.1"/>
    <property type="molecule type" value="Genomic_DNA"/>
</dbReference>
<proteinExistence type="predicted"/>
<dbReference type="PANTHER" id="PTHR48312">
    <property type="match status" value="1"/>
</dbReference>
<keyword evidence="1" id="KW-0808">Transferase</keyword>
<keyword evidence="2" id="KW-1185">Reference proteome</keyword>
<dbReference type="STRING" id="5514.A0A395RHC9"/>
<sequence>MGSIEADVSTKLPTQDVFLFALNRTCSHVLCRLLSGQPGWTQSNYHFKRAFDFARESFNWDSIATVSDDQRRGFEKLLQEGFDEVQSERNLAVAENKSMFLKEHTFYIWEPSKLSQSMWGGPPSPPFTVQEKGSSSVSTELKTNPTIFPDQWLSQWRPIFLIRHPALTFESWYRAESGARHIDLEDRSWSFYTTYQYSRQLYDWFLSSGLSTSKLIVVDADDILENGPTIKNLRVSIGMDESKILYKWDTIQAPENAGRRELDFMSGYWGSTSVDSSKSSRGINLEAVYTRWDKDFNATVANQLRRIVEESMEDYNYLKGRKV</sequence>
<dbReference type="Proteomes" id="UP000266152">
    <property type="component" value="Unassembled WGS sequence"/>
</dbReference>
<dbReference type="PANTHER" id="PTHR48312:SF1">
    <property type="entry name" value="SULFOTRANSFERASE"/>
    <property type="match status" value="1"/>
</dbReference>